<dbReference type="EMBL" id="SSTD01001237">
    <property type="protein sequence ID" value="TYK29859.1"/>
    <property type="molecule type" value="Genomic_DNA"/>
</dbReference>
<proteinExistence type="predicted"/>
<keyword evidence="1" id="KW-1133">Transmembrane helix</keyword>
<dbReference type="EMBL" id="SSTE01019905">
    <property type="protein sequence ID" value="KAA0035760.1"/>
    <property type="molecule type" value="Genomic_DNA"/>
</dbReference>
<keyword evidence="1" id="KW-0812">Transmembrane</keyword>
<evidence type="ECO:0000256" key="2">
    <source>
        <dbReference type="SAM" id="SignalP"/>
    </source>
</evidence>
<feature type="transmembrane region" description="Helical" evidence="1">
    <location>
        <begin position="39"/>
        <end position="61"/>
    </location>
</feature>
<gene>
    <name evidence="4" type="ORF">E5676_scaffold208G001050</name>
    <name evidence="3" type="ORF">E6C27_scaffold403G00340</name>
</gene>
<name>A0A5D3E271_CUCMM</name>
<accession>A0A5D3E271</accession>
<dbReference type="PANTHER" id="PTHR34672">
    <property type="entry name" value="POLLEN-SPECIFIC ARABINOGALACTA PROTEIN BAN102"/>
    <property type="match status" value="1"/>
</dbReference>
<organism evidence="4 6">
    <name type="scientific">Cucumis melo var. makuwa</name>
    <name type="common">Oriental melon</name>
    <dbReference type="NCBI Taxonomy" id="1194695"/>
    <lineage>
        <taxon>Eukaryota</taxon>
        <taxon>Viridiplantae</taxon>
        <taxon>Streptophyta</taxon>
        <taxon>Embryophyta</taxon>
        <taxon>Tracheophyta</taxon>
        <taxon>Spermatophyta</taxon>
        <taxon>Magnoliopsida</taxon>
        <taxon>eudicotyledons</taxon>
        <taxon>Gunneridae</taxon>
        <taxon>Pentapetalae</taxon>
        <taxon>rosids</taxon>
        <taxon>fabids</taxon>
        <taxon>Cucurbitales</taxon>
        <taxon>Cucurbitaceae</taxon>
        <taxon>Benincaseae</taxon>
        <taxon>Cucumis</taxon>
    </lineage>
</organism>
<dbReference type="InterPro" id="IPR044702">
    <property type="entry name" value="AGP23/40"/>
</dbReference>
<keyword evidence="2" id="KW-0732">Signal</keyword>
<dbReference type="AlphaFoldDB" id="A0A5D3E271"/>
<feature type="chain" id="PRO_5042723356" evidence="2">
    <location>
        <begin position="24"/>
        <end position="62"/>
    </location>
</feature>
<evidence type="ECO:0000313" key="3">
    <source>
        <dbReference type="EMBL" id="KAA0035760.1"/>
    </source>
</evidence>
<evidence type="ECO:0000256" key="1">
    <source>
        <dbReference type="SAM" id="Phobius"/>
    </source>
</evidence>
<feature type="signal peptide" evidence="2">
    <location>
        <begin position="1"/>
        <end position="23"/>
    </location>
</feature>
<reference evidence="5 6" key="1">
    <citation type="submission" date="2019-08" db="EMBL/GenBank/DDBJ databases">
        <title>Draft genome sequences of two oriental melons (Cucumis melo L. var makuwa).</title>
        <authorList>
            <person name="Kwon S.-Y."/>
        </authorList>
    </citation>
    <scope>NUCLEOTIDE SEQUENCE [LARGE SCALE GENOMIC DNA]</scope>
    <source>
        <strain evidence="6">cv. Chang Bougi</strain>
        <strain evidence="5">cv. SW 3</strain>
        <tissue evidence="4">Leaf</tissue>
    </source>
</reference>
<sequence>MEMKNFACAAFIAVVASLSMVLASDEAASPAPGPSSGVSATLPVVGTLLGASAASLIAYCLQ</sequence>
<dbReference type="Proteomes" id="UP000321947">
    <property type="component" value="Unassembled WGS sequence"/>
</dbReference>
<evidence type="ECO:0000313" key="5">
    <source>
        <dbReference type="Proteomes" id="UP000321393"/>
    </source>
</evidence>
<dbReference type="Proteomes" id="UP000321393">
    <property type="component" value="Unassembled WGS sequence"/>
</dbReference>
<dbReference type="PANTHER" id="PTHR34672:SF2">
    <property type="entry name" value="ARABINOGALACTAN PROTEIN 23"/>
    <property type="match status" value="1"/>
</dbReference>
<protein>
    <submittedName>
        <fullName evidence="4">Arabinogalactan peptide 23-like</fullName>
    </submittedName>
</protein>
<evidence type="ECO:0000313" key="6">
    <source>
        <dbReference type="Proteomes" id="UP000321947"/>
    </source>
</evidence>
<comment type="caution">
    <text evidence="4">The sequence shown here is derived from an EMBL/GenBank/DDBJ whole genome shotgun (WGS) entry which is preliminary data.</text>
</comment>
<keyword evidence="1" id="KW-0472">Membrane</keyword>
<evidence type="ECO:0000313" key="4">
    <source>
        <dbReference type="EMBL" id="TYK29859.1"/>
    </source>
</evidence>